<proteinExistence type="predicted"/>
<evidence type="ECO:0000313" key="2">
    <source>
        <dbReference type="EMBL" id="RDX49539.1"/>
    </source>
</evidence>
<feature type="compositionally biased region" description="Low complexity" evidence="1">
    <location>
        <begin position="480"/>
        <end position="504"/>
    </location>
</feature>
<sequence>MDSRRQSPDATSSSSPDNHRRSSTHFSDSSHHHRTPTTHSDFSHSHSHNKPYNLEELGNVYPQQPGLPQTGGYYVPSHDMGWSAAPLNAGTSPQLQLVEVMYRLKRLEEDGKELRDAQAESRAEIKTLRELVATMSTSGKGALGELEDAVRMSVNGTHALLPGENAGEDHIRDPKVFHRVKNWTEDIWNRVGSKEDKGATTVGEAVGLRGRAAAAEGKNKTAAFIENVDGTRASSAYVKAARDFCREFIVMLNALGIRVADLWKNVDPRIRAIFFTAIRKKFALFQLCDNNYKANLLMQTTWYDTVKRKRDSAKKTQAPIKLDDAQFTFSDTEDTAADIALKLEVKATTLDAEEGAEDTSDDDSEAINDGNLCTRRAPKRKAQDVADVPAKRVKATLVGPGTGTVSAKAGKAAKTTTVGHTAKSAKENARPGPSSAANKGKEKERVNRYRFDDDIYALIDKQQTAATAASPAHTKSIAGTSAELPASESSAPSVPATTVTSTPPGRGGACADAPPLEQEVPTTSVSGMAPVPATQIGSSTSESADPHVPESKPPRPQPKPKRRKASTWPPTGDDLTGSKWDYAREWYAKSQGNQEDFESHYRLIDAKVKRKMAREWKKAHPDAPAEEPAPDTA</sequence>
<feature type="region of interest" description="Disordered" evidence="1">
    <location>
        <begin position="467"/>
        <end position="579"/>
    </location>
</feature>
<protein>
    <submittedName>
        <fullName evidence="2">Uncharacterized protein</fullName>
    </submittedName>
</protein>
<feature type="compositionally biased region" description="Low complexity" evidence="1">
    <location>
        <begin position="403"/>
        <end position="422"/>
    </location>
</feature>
<evidence type="ECO:0000313" key="3">
    <source>
        <dbReference type="Proteomes" id="UP000256964"/>
    </source>
</evidence>
<feature type="compositionally biased region" description="Basic and acidic residues" evidence="1">
    <location>
        <begin position="544"/>
        <end position="553"/>
    </location>
</feature>
<dbReference type="EMBL" id="KZ857405">
    <property type="protein sequence ID" value="RDX49539.1"/>
    <property type="molecule type" value="Genomic_DNA"/>
</dbReference>
<name>A0A371DAH2_9APHY</name>
<feature type="compositionally biased region" description="Acidic residues" evidence="1">
    <location>
        <begin position="352"/>
        <end position="366"/>
    </location>
</feature>
<evidence type="ECO:0000256" key="1">
    <source>
        <dbReference type="SAM" id="MobiDB-lite"/>
    </source>
</evidence>
<dbReference type="OrthoDB" id="2757640at2759"/>
<dbReference type="AlphaFoldDB" id="A0A371DAH2"/>
<feature type="region of interest" description="Disordered" evidence="1">
    <location>
        <begin position="352"/>
        <end position="446"/>
    </location>
</feature>
<dbReference type="STRING" id="139420.A0A371DAH2"/>
<accession>A0A371DAH2</accession>
<reference evidence="2 3" key="1">
    <citation type="journal article" date="2018" name="Biotechnol. Biofuels">
        <title>Integrative visual omics of the white-rot fungus Polyporus brumalis exposes the biotechnological potential of its oxidative enzymes for delignifying raw plant biomass.</title>
        <authorList>
            <person name="Miyauchi S."/>
            <person name="Rancon A."/>
            <person name="Drula E."/>
            <person name="Hage H."/>
            <person name="Chaduli D."/>
            <person name="Favel A."/>
            <person name="Grisel S."/>
            <person name="Henrissat B."/>
            <person name="Herpoel-Gimbert I."/>
            <person name="Ruiz-Duenas F.J."/>
            <person name="Chevret D."/>
            <person name="Hainaut M."/>
            <person name="Lin J."/>
            <person name="Wang M."/>
            <person name="Pangilinan J."/>
            <person name="Lipzen A."/>
            <person name="Lesage-Meessen L."/>
            <person name="Navarro D."/>
            <person name="Riley R."/>
            <person name="Grigoriev I.V."/>
            <person name="Zhou S."/>
            <person name="Raouche S."/>
            <person name="Rosso M.N."/>
        </authorList>
    </citation>
    <scope>NUCLEOTIDE SEQUENCE [LARGE SCALE GENOMIC DNA]</scope>
    <source>
        <strain evidence="2 3">BRFM 1820</strain>
    </source>
</reference>
<gene>
    <name evidence="2" type="ORF">OH76DRAFT_1403771</name>
</gene>
<keyword evidence="3" id="KW-1185">Reference proteome</keyword>
<organism evidence="2 3">
    <name type="scientific">Lentinus brumalis</name>
    <dbReference type="NCBI Taxonomy" id="2498619"/>
    <lineage>
        <taxon>Eukaryota</taxon>
        <taxon>Fungi</taxon>
        <taxon>Dikarya</taxon>
        <taxon>Basidiomycota</taxon>
        <taxon>Agaricomycotina</taxon>
        <taxon>Agaricomycetes</taxon>
        <taxon>Polyporales</taxon>
        <taxon>Polyporaceae</taxon>
        <taxon>Lentinus</taxon>
    </lineage>
</organism>
<dbReference type="Proteomes" id="UP000256964">
    <property type="component" value="Unassembled WGS sequence"/>
</dbReference>
<feature type="region of interest" description="Disordered" evidence="1">
    <location>
        <begin position="1"/>
        <end position="72"/>
    </location>
</feature>